<dbReference type="EMBL" id="RQVS01000007">
    <property type="protein sequence ID" value="RRJ86795.1"/>
    <property type="molecule type" value="Genomic_DNA"/>
</dbReference>
<evidence type="ECO:0000259" key="3">
    <source>
        <dbReference type="Pfam" id="PF03703"/>
    </source>
</evidence>
<feature type="transmembrane region" description="Helical" evidence="2">
    <location>
        <begin position="58"/>
        <end position="79"/>
    </location>
</feature>
<feature type="transmembrane region" description="Helical" evidence="2">
    <location>
        <begin position="85"/>
        <end position="108"/>
    </location>
</feature>
<dbReference type="Proteomes" id="UP000274391">
    <property type="component" value="Unassembled WGS sequence"/>
</dbReference>
<feature type="domain" description="YdbS-like PH" evidence="3">
    <location>
        <begin position="123"/>
        <end position="178"/>
    </location>
</feature>
<dbReference type="Pfam" id="PF03703">
    <property type="entry name" value="bPH_2"/>
    <property type="match status" value="1"/>
</dbReference>
<reference evidence="4 5" key="1">
    <citation type="submission" date="2018-11" db="EMBL/GenBank/DDBJ databases">
        <title>YIM 102482-1 draft genome.</title>
        <authorList>
            <person name="Li G."/>
            <person name="Jiang Y."/>
        </authorList>
    </citation>
    <scope>NUCLEOTIDE SEQUENCE [LARGE SCALE GENOMIC DNA]</scope>
    <source>
        <strain evidence="4 5">YIM 102482-1</strain>
    </source>
</reference>
<evidence type="ECO:0000313" key="5">
    <source>
        <dbReference type="Proteomes" id="UP000274391"/>
    </source>
</evidence>
<accession>A0A3P3VVG7</accession>
<keyword evidence="2" id="KW-0472">Membrane</keyword>
<keyword evidence="5" id="KW-1185">Reference proteome</keyword>
<comment type="caution">
    <text evidence="4">The sequence shown here is derived from an EMBL/GenBank/DDBJ whole genome shotgun (WGS) entry which is preliminary data.</text>
</comment>
<dbReference type="OrthoDB" id="4990503at2"/>
<feature type="region of interest" description="Disordered" evidence="1">
    <location>
        <begin position="1"/>
        <end position="34"/>
    </location>
</feature>
<name>A0A3P3VVG7_9MICO</name>
<gene>
    <name evidence="4" type="ORF">EG850_07175</name>
</gene>
<dbReference type="AlphaFoldDB" id="A0A3P3VVG7"/>
<sequence length="191" mass="20540">MSAPHGPGMPQSSPSGVARGQGWHPTGAPMGMPVGAPRPPVQQLEFQLAKLHQHARGLVLPCLVLIASGAFIGYAMRGLREGGSWIAWAIVVGIAAVVLGLLPILAWLRNRVVITNIATTRFTGLFNSRRQVMAHFDVVEVQMRRNGWQALFGSGNVWLIARDGRRVELRDVPNVVTVAGALRELAGLPAH</sequence>
<evidence type="ECO:0000256" key="1">
    <source>
        <dbReference type="SAM" id="MobiDB-lite"/>
    </source>
</evidence>
<keyword evidence="2" id="KW-0812">Transmembrane</keyword>
<evidence type="ECO:0000313" key="4">
    <source>
        <dbReference type="EMBL" id="RRJ86795.1"/>
    </source>
</evidence>
<evidence type="ECO:0000256" key="2">
    <source>
        <dbReference type="SAM" id="Phobius"/>
    </source>
</evidence>
<organism evidence="4 5">
    <name type="scientific">Gulosibacter macacae</name>
    <dbReference type="NCBI Taxonomy" id="2488791"/>
    <lineage>
        <taxon>Bacteria</taxon>
        <taxon>Bacillati</taxon>
        <taxon>Actinomycetota</taxon>
        <taxon>Actinomycetes</taxon>
        <taxon>Micrococcales</taxon>
        <taxon>Microbacteriaceae</taxon>
        <taxon>Gulosibacter</taxon>
    </lineage>
</organism>
<dbReference type="RefSeq" id="WP_124971993.1">
    <property type="nucleotide sequence ID" value="NZ_RQVS01000007.1"/>
</dbReference>
<keyword evidence="2" id="KW-1133">Transmembrane helix</keyword>
<protein>
    <submittedName>
        <fullName evidence="4">PH domain-containing protein</fullName>
    </submittedName>
</protein>
<proteinExistence type="predicted"/>
<dbReference type="InterPro" id="IPR005182">
    <property type="entry name" value="YdbS-like_PH"/>
</dbReference>